<proteinExistence type="predicted"/>
<gene>
    <name evidence="1" type="ORF">M3215_03425</name>
</gene>
<keyword evidence="2" id="KW-1185">Reference proteome</keyword>
<accession>A0ACC6A1Y9</accession>
<evidence type="ECO:0000313" key="2">
    <source>
        <dbReference type="Proteomes" id="UP001202289"/>
    </source>
</evidence>
<evidence type="ECO:0000313" key="1">
    <source>
        <dbReference type="EMBL" id="MCM3734891.1"/>
    </source>
</evidence>
<protein>
    <submittedName>
        <fullName evidence="1">NUDIX domain-containing protein</fullName>
    </submittedName>
</protein>
<comment type="caution">
    <text evidence="1">The sequence shown here is derived from an EMBL/GenBank/DDBJ whole genome shotgun (WGS) entry which is preliminary data.</text>
</comment>
<dbReference type="EMBL" id="JAMBOP010000003">
    <property type="protein sequence ID" value="MCM3734891.1"/>
    <property type="molecule type" value="Genomic_DNA"/>
</dbReference>
<organism evidence="1 2">
    <name type="scientific">Bacillus cytotoxicus</name>
    <dbReference type="NCBI Taxonomy" id="580165"/>
    <lineage>
        <taxon>Bacteria</taxon>
        <taxon>Bacillati</taxon>
        <taxon>Bacillota</taxon>
        <taxon>Bacilli</taxon>
        <taxon>Bacillales</taxon>
        <taxon>Bacillaceae</taxon>
        <taxon>Bacillus</taxon>
        <taxon>Bacillus cereus group</taxon>
    </lineage>
</organism>
<name>A0ACC6A1Y9_9BACI</name>
<dbReference type="Proteomes" id="UP001202289">
    <property type="component" value="Unassembled WGS sequence"/>
</dbReference>
<sequence>MRDRGAAIIVQEGKLALIKRIRDKDVYYVFPGGGIEGGETAEEATVREVYEELGVHIQIKQLAKKVNYNGTQYFYEASIIGGIFGNGKGEEYLENDRGRGKYIPMWISIKELLHINIKPFEIGEYVYQIYGNM</sequence>
<reference evidence="1" key="1">
    <citation type="submission" date="2022-05" db="EMBL/GenBank/DDBJ databases">
        <title>Comparative Genomics of Spacecraft Associated Microbes.</title>
        <authorList>
            <person name="Tran M.T."/>
            <person name="Wright A."/>
            <person name="Seuylemezian A."/>
            <person name="Eisen J."/>
            <person name="Coil D."/>
        </authorList>
    </citation>
    <scope>NUCLEOTIDE SEQUENCE</scope>
    <source>
        <strain evidence="1">FAIRING 10M-2.2</strain>
    </source>
</reference>